<gene>
    <name evidence="1" type="ORF">PG999_008477</name>
</gene>
<keyword evidence="2" id="KW-1185">Reference proteome</keyword>
<sequence length="73" mass="7822">MASSAILLYPNSWQGMITNSSTTKGKHTFCTSQASLGLVGVDDFTSAPRFFTLHLSADGSLTQVTWQGILLRG</sequence>
<proteinExistence type="predicted"/>
<dbReference type="EMBL" id="JAQQWP010000008">
    <property type="protein sequence ID" value="KAK8105118.1"/>
    <property type="molecule type" value="Genomic_DNA"/>
</dbReference>
<reference evidence="1 2" key="1">
    <citation type="submission" date="2023-01" db="EMBL/GenBank/DDBJ databases">
        <title>Analysis of 21 Apiospora genomes using comparative genomics revels a genus with tremendous synthesis potential of carbohydrate active enzymes and secondary metabolites.</title>
        <authorList>
            <person name="Sorensen T."/>
        </authorList>
    </citation>
    <scope>NUCLEOTIDE SEQUENCE [LARGE SCALE GENOMIC DNA]</scope>
    <source>
        <strain evidence="1 2">CBS 117206</strain>
    </source>
</reference>
<evidence type="ECO:0000313" key="2">
    <source>
        <dbReference type="Proteomes" id="UP001392437"/>
    </source>
</evidence>
<evidence type="ECO:0000313" key="1">
    <source>
        <dbReference type="EMBL" id="KAK8105118.1"/>
    </source>
</evidence>
<dbReference type="Proteomes" id="UP001392437">
    <property type="component" value="Unassembled WGS sequence"/>
</dbReference>
<name>A0AAW0QKL7_9PEZI</name>
<dbReference type="AlphaFoldDB" id="A0AAW0QKL7"/>
<protein>
    <submittedName>
        <fullName evidence="1">Uncharacterized protein</fullName>
    </submittedName>
</protein>
<comment type="caution">
    <text evidence="1">The sequence shown here is derived from an EMBL/GenBank/DDBJ whole genome shotgun (WGS) entry which is preliminary data.</text>
</comment>
<organism evidence="1 2">
    <name type="scientific">Apiospora kogelbergensis</name>
    <dbReference type="NCBI Taxonomy" id="1337665"/>
    <lineage>
        <taxon>Eukaryota</taxon>
        <taxon>Fungi</taxon>
        <taxon>Dikarya</taxon>
        <taxon>Ascomycota</taxon>
        <taxon>Pezizomycotina</taxon>
        <taxon>Sordariomycetes</taxon>
        <taxon>Xylariomycetidae</taxon>
        <taxon>Amphisphaeriales</taxon>
        <taxon>Apiosporaceae</taxon>
        <taxon>Apiospora</taxon>
    </lineage>
</organism>
<accession>A0AAW0QKL7</accession>